<keyword evidence="2" id="KW-1185">Reference proteome</keyword>
<dbReference type="EMBL" id="KB207193">
    <property type="protein sequence ID" value="ELP83975.1"/>
    <property type="molecule type" value="Genomic_DNA"/>
</dbReference>
<dbReference type="AlphaFoldDB" id="A0A0A1TX60"/>
<organism evidence="1 2">
    <name type="scientific">Entamoeba invadens IP1</name>
    <dbReference type="NCBI Taxonomy" id="370355"/>
    <lineage>
        <taxon>Eukaryota</taxon>
        <taxon>Amoebozoa</taxon>
        <taxon>Evosea</taxon>
        <taxon>Archamoebae</taxon>
        <taxon>Mastigamoebida</taxon>
        <taxon>Entamoebidae</taxon>
        <taxon>Entamoeba</taxon>
    </lineage>
</organism>
<dbReference type="GeneID" id="14882946"/>
<reference evidence="1 2" key="1">
    <citation type="submission" date="2012-10" db="EMBL/GenBank/DDBJ databases">
        <authorList>
            <person name="Zafar N."/>
            <person name="Inman J."/>
            <person name="Hall N."/>
            <person name="Lorenzi H."/>
            <person name="Caler E."/>
        </authorList>
    </citation>
    <scope>NUCLEOTIDE SEQUENCE [LARGE SCALE GENOMIC DNA]</scope>
    <source>
        <strain evidence="1 2">IP1</strain>
    </source>
</reference>
<dbReference type="RefSeq" id="XP_004183321.1">
    <property type="nucleotide sequence ID" value="XM_004183273.1"/>
</dbReference>
<gene>
    <name evidence="1" type="ORF">EIN_494210</name>
</gene>
<sequence length="172" mass="19595">MDGLGSHFSEEASKWFTDNHVAVLKLFPHSLHITQPLDVSVFGVQKLFDEDLNFEPIDLQSLDHVLGTLNLEDTNCAKGKKKDIIRDLYEGRFTKADLVEFTRSPLSNQIISIYASWDKATSGVTIVNTFRKCGFFNTRCVKGGETCLRVKFFPERPKLMMTFLGEPVLFER</sequence>
<proteinExistence type="predicted"/>
<protein>
    <recommendedName>
        <fullName evidence="3">DDE-1 domain-containing protein</fullName>
    </recommendedName>
</protein>
<dbReference type="VEuPathDB" id="AmoebaDB:EIN_494210"/>
<name>A0A0A1TX60_ENTIV</name>
<dbReference type="OrthoDB" id="10043687at2759"/>
<accession>A0A0A1TX60</accession>
<evidence type="ECO:0000313" key="2">
    <source>
        <dbReference type="Proteomes" id="UP000014680"/>
    </source>
</evidence>
<evidence type="ECO:0008006" key="3">
    <source>
        <dbReference type="Google" id="ProtNLM"/>
    </source>
</evidence>
<dbReference type="KEGG" id="eiv:EIN_494210"/>
<evidence type="ECO:0000313" key="1">
    <source>
        <dbReference type="EMBL" id="ELP83975.1"/>
    </source>
</evidence>
<dbReference type="Proteomes" id="UP000014680">
    <property type="component" value="Unassembled WGS sequence"/>
</dbReference>